<feature type="signal peptide" evidence="1">
    <location>
        <begin position="1"/>
        <end position="21"/>
    </location>
</feature>
<evidence type="ECO:0008006" key="4">
    <source>
        <dbReference type="Google" id="ProtNLM"/>
    </source>
</evidence>
<protein>
    <recommendedName>
        <fullName evidence="4">DUF1579 domain-containing protein</fullName>
    </recommendedName>
</protein>
<organism evidence="2 3">
    <name type="scientific">Maritimibacter harenae</name>
    <dbReference type="NCBI Taxonomy" id="2606218"/>
    <lineage>
        <taxon>Bacteria</taxon>
        <taxon>Pseudomonadati</taxon>
        <taxon>Pseudomonadota</taxon>
        <taxon>Alphaproteobacteria</taxon>
        <taxon>Rhodobacterales</taxon>
        <taxon>Roseobacteraceae</taxon>
        <taxon>Maritimibacter</taxon>
    </lineage>
</organism>
<evidence type="ECO:0000256" key="1">
    <source>
        <dbReference type="SAM" id="SignalP"/>
    </source>
</evidence>
<accession>A0A845LWS6</accession>
<name>A0A845LWS6_9RHOB</name>
<dbReference type="Proteomes" id="UP000467322">
    <property type="component" value="Unassembled WGS sequence"/>
</dbReference>
<reference evidence="2 3" key="1">
    <citation type="submission" date="2019-12" db="EMBL/GenBank/DDBJ databases">
        <title>Maritimibacter sp. nov. sp. isolated from sea sand.</title>
        <authorList>
            <person name="Kim J."/>
            <person name="Jeong S.E."/>
            <person name="Jung H.S."/>
            <person name="Jeon C.O."/>
        </authorList>
    </citation>
    <scope>NUCLEOTIDE SEQUENCE [LARGE SCALE GENOMIC DNA]</scope>
    <source>
        <strain evidence="2 3">DP07</strain>
    </source>
</reference>
<comment type="caution">
    <text evidence="2">The sequence shown here is derived from an EMBL/GenBank/DDBJ whole genome shotgun (WGS) entry which is preliminary data.</text>
</comment>
<sequence>MIPARIAFAALLVATAHPAAAIDLFTAQGGWTGTGSLATSVERRMQPARCQVDVKPTDAGGDVSVTGKCAVAVGASNISFRLVRGDGRAVRGAMWSEATDEILQLAGARTETGVDMTATEPWVVDGVDYETRVIVREPDAGSFKIQQLARMEGEKAWRVIVDMTYRQP</sequence>
<proteinExistence type="predicted"/>
<dbReference type="AlphaFoldDB" id="A0A845LWS6"/>
<keyword evidence="1" id="KW-0732">Signal</keyword>
<gene>
    <name evidence="2" type="ORF">GQE99_04370</name>
</gene>
<feature type="chain" id="PRO_5032772683" description="DUF1579 domain-containing protein" evidence="1">
    <location>
        <begin position="22"/>
        <end position="168"/>
    </location>
</feature>
<evidence type="ECO:0000313" key="2">
    <source>
        <dbReference type="EMBL" id="MZR12245.1"/>
    </source>
</evidence>
<dbReference type="EMBL" id="WTUX01000010">
    <property type="protein sequence ID" value="MZR12245.1"/>
    <property type="molecule type" value="Genomic_DNA"/>
</dbReference>
<keyword evidence="3" id="KW-1185">Reference proteome</keyword>
<dbReference type="RefSeq" id="WP_161350367.1">
    <property type="nucleotide sequence ID" value="NZ_WTUX01000010.1"/>
</dbReference>
<evidence type="ECO:0000313" key="3">
    <source>
        <dbReference type="Proteomes" id="UP000467322"/>
    </source>
</evidence>